<organism evidence="2 3">
    <name type="scientific">Nephila pilipes</name>
    <name type="common">Giant wood spider</name>
    <name type="synonym">Nephila maculata</name>
    <dbReference type="NCBI Taxonomy" id="299642"/>
    <lineage>
        <taxon>Eukaryota</taxon>
        <taxon>Metazoa</taxon>
        <taxon>Ecdysozoa</taxon>
        <taxon>Arthropoda</taxon>
        <taxon>Chelicerata</taxon>
        <taxon>Arachnida</taxon>
        <taxon>Araneae</taxon>
        <taxon>Araneomorphae</taxon>
        <taxon>Entelegynae</taxon>
        <taxon>Araneoidea</taxon>
        <taxon>Nephilidae</taxon>
        <taxon>Nephila</taxon>
    </lineage>
</organism>
<feature type="region of interest" description="Disordered" evidence="1">
    <location>
        <begin position="1"/>
        <end position="26"/>
    </location>
</feature>
<dbReference type="AlphaFoldDB" id="A0A8X6NI13"/>
<accession>A0A8X6NI13</accession>
<gene>
    <name evidence="2" type="ORF">NPIL_335211</name>
</gene>
<feature type="compositionally biased region" description="Basic and acidic residues" evidence="1">
    <location>
        <begin position="12"/>
        <end position="23"/>
    </location>
</feature>
<evidence type="ECO:0000313" key="3">
    <source>
        <dbReference type="Proteomes" id="UP000887013"/>
    </source>
</evidence>
<feature type="compositionally biased region" description="Basic residues" evidence="1">
    <location>
        <begin position="1"/>
        <end position="11"/>
    </location>
</feature>
<keyword evidence="3" id="KW-1185">Reference proteome</keyword>
<comment type="caution">
    <text evidence="2">The sequence shown here is derived from an EMBL/GenBank/DDBJ whole genome shotgun (WGS) entry which is preliminary data.</text>
</comment>
<evidence type="ECO:0000256" key="1">
    <source>
        <dbReference type="SAM" id="MobiDB-lite"/>
    </source>
</evidence>
<dbReference type="Proteomes" id="UP000887013">
    <property type="component" value="Unassembled WGS sequence"/>
</dbReference>
<dbReference type="EMBL" id="BMAW01104572">
    <property type="protein sequence ID" value="GFT15263.1"/>
    <property type="molecule type" value="Genomic_DNA"/>
</dbReference>
<name>A0A8X6NI13_NEPPI</name>
<reference evidence="2" key="1">
    <citation type="submission" date="2020-08" db="EMBL/GenBank/DDBJ databases">
        <title>Multicomponent nature underlies the extraordinary mechanical properties of spider dragline silk.</title>
        <authorList>
            <person name="Kono N."/>
            <person name="Nakamura H."/>
            <person name="Mori M."/>
            <person name="Yoshida Y."/>
            <person name="Ohtoshi R."/>
            <person name="Malay A.D."/>
            <person name="Moran D.A.P."/>
            <person name="Tomita M."/>
            <person name="Numata K."/>
            <person name="Arakawa K."/>
        </authorList>
    </citation>
    <scope>NUCLEOTIDE SEQUENCE</scope>
</reference>
<proteinExistence type="predicted"/>
<sequence length="83" mass="9938">MGEKKRRGQKTKKNEQKKKEEKNVMQQALYPDEAQSRRKRTILFERSVFHGTRANRRRAASVAISRFSNLRWTATEDDRKMIE</sequence>
<evidence type="ECO:0000313" key="2">
    <source>
        <dbReference type="EMBL" id="GFT15263.1"/>
    </source>
</evidence>
<protein>
    <submittedName>
        <fullName evidence="2">Uncharacterized protein</fullName>
    </submittedName>
</protein>